<dbReference type="EMBL" id="QWLM01000004">
    <property type="protein sequence ID" value="RHW46624.1"/>
    <property type="molecule type" value="Genomic_DNA"/>
</dbReference>
<protein>
    <submittedName>
        <fullName evidence="2">YtxH domain-containing protein</fullName>
    </submittedName>
</protein>
<evidence type="ECO:0000313" key="2">
    <source>
        <dbReference type="EMBL" id="RHW46624.1"/>
    </source>
</evidence>
<name>A0A417Z7K8_9MICO</name>
<feature type="compositionally biased region" description="Low complexity" evidence="1">
    <location>
        <begin position="67"/>
        <end position="83"/>
    </location>
</feature>
<evidence type="ECO:0000256" key="1">
    <source>
        <dbReference type="SAM" id="MobiDB-lite"/>
    </source>
</evidence>
<dbReference type="AlphaFoldDB" id="A0A417Z7K8"/>
<feature type="compositionally biased region" description="Basic and acidic residues" evidence="1">
    <location>
        <begin position="84"/>
        <end position="112"/>
    </location>
</feature>
<comment type="caution">
    <text evidence="2">The sequence shown here is derived from an EMBL/GenBank/DDBJ whole genome shotgun (WGS) entry which is preliminary data.</text>
</comment>
<accession>A0A417Z7K8</accession>
<evidence type="ECO:0000313" key="3">
    <source>
        <dbReference type="Proteomes" id="UP000285376"/>
    </source>
</evidence>
<feature type="region of interest" description="Disordered" evidence="1">
    <location>
        <begin position="67"/>
        <end position="125"/>
    </location>
</feature>
<sequence>MMSKVSFLAGAAVGYVFGTRAGEKRYEQIKKQADKAWQNPAVQEKVTAATEQVKTKAPAVAAAVGQKAADAGKSAGQAAAAKAGDAKDSVANRGDKDLPETIHRGEDGELHADTSGFGPGGEKLP</sequence>
<proteinExistence type="predicted"/>
<organism evidence="2 3">
    <name type="scientific">Dermacoccus abyssi</name>
    <dbReference type="NCBI Taxonomy" id="322596"/>
    <lineage>
        <taxon>Bacteria</taxon>
        <taxon>Bacillati</taxon>
        <taxon>Actinomycetota</taxon>
        <taxon>Actinomycetes</taxon>
        <taxon>Micrococcales</taxon>
        <taxon>Dermacoccaceae</taxon>
        <taxon>Dermacoccus</taxon>
    </lineage>
</organism>
<reference evidence="2 3" key="1">
    <citation type="submission" date="2018-08" db="EMBL/GenBank/DDBJ databases">
        <title>Whole genome sequence analysis of Dermacoccus abyssi bacteria isolated from Deep Mariana trench Micromonospora spp reveals genes involved in the environmental adaptation and production of secondary metabolites.</title>
        <authorList>
            <person name="Abdel-Mageed W.M."/>
            <person name="Lehri B."/>
            <person name="Nouioui I."/>
            <person name="Goodfellow I."/>
            <person name="Jaspars M."/>
            <person name="Karlyshev A."/>
        </authorList>
    </citation>
    <scope>NUCLEOTIDE SEQUENCE [LARGE SCALE GENOMIC DNA]</scope>
    <source>
        <strain evidence="2 3">MT1.1</strain>
    </source>
</reference>
<gene>
    <name evidence="2" type="ORF">D1832_05160</name>
</gene>
<dbReference type="Proteomes" id="UP000285376">
    <property type="component" value="Unassembled WGS sequence"/>
</dbReference>